<dbReference type="AlphaFoldDB" id="A0A9P6CWR4"/>
<comment type="caution">
    <text evidence="1">The sequence shown here is derived from an EMBL/GenBank/DDBJ whole genome shotgun (WGS) entry which is preliminary data.</text>
</comment>
<proteinExistence type="predicted"/>
<evidence type="ECO:0000313" key="1">
    <source>
        <dbReference type="EMBL" id="KAF9475494.1"/>
    </source>
</evidence>
<protein>
    <submittedName>
        <fullName evidence="1">Uncharacterized protein</fullName>
    </submittedName>
</protein>
<accession>A0A9P6CWR4</accession>
<dbReference type="EMBL" id="MU155330">
    <property type="protein sequence ID" value="KAF9475494.1"/>
    <property type="molecule type" value="Genomic_DNA"/>
</dbReference>
<sequence length="204" mass="22859">MAFHRNPLDLTVPIAASIFYNLAEYSLSASLITGCRTLPSRIFTRIQLRSIDTVFGIRIYDDSESHVQLHGGFTFIKELYCTAYPYINSRKGQGQGVGTNLAATSGANTVEGYGPNPQLQRAFLHFLVKNRRFLKSLPDSTTSSIAKVKQAFEQNSLTFDHSADLDIIIQQFKAEVATPANRRECDLKKKNTLSAGKFERWFAE</sequence>
<dbReference type="OrthoDB" id="3107652at2759"/>
<dbReference type="PROSITE" id="PS51257">
    <property type="entry name" value="PROKAR_LIPOPROTEIN"/>
    <property type="match status" value="1"/>
</dbReference>
<dbReference type="Proteomes" id="UP000807469">
    <property type="component" value="Unassembled WGS sequence"/>
</dbReference>
<reference evidence="1" key="1">
    <citation type="submission" date="2020-11" db="EMBL/GenBank/DDBJ databases">
        <authorList>
            <consortium name="DOE Joint Genome Institute"/>
            <person name="Ahrendt S."/>
            <person name="Riley R."/>
            <person name="Andreopoulos W."/>
            <person name="Labutti K."/>
            <person name="Pangilinan J."/>
            <person name="Ruiz-Duenas F.J."/>
            <person name="Barrasa J.M."/>
            <person name="Sanchez-Garcia M."/>
            <person name="Camarero S."/>
            <person name="Miyauchi S."/>
            <person name="Serrano A."/>
            <person name="Linde D."/>
            <person name="Babiker R."/>
            <person name="Drula E."/>
            <person name="Ayuso-Fernandez I."/>
            <person name="Pacheco R."/>
            <person name="Padilla G."/>
            <person name="Ferreira P."/>
            <person name="Barriuso J."/>
            <person name="Kellner H."/>
            <person name="Castanera R."/>
            <person name="Alfaro M."/>
            <person name="Ramirez L."/>
            <person name="Pisabarro A.G."/>
            <person name="Kuo A."/>
            <person name="Tritt A."/>
            <person name="Lipzen A."/>
            <person name="He G."/>
            <person name="Yan M."/>
            <person name="Ng V."/>
            <person name="Cullen D."/>
            <person name="Martin F."/>
            <person name="Rosso M.-N."/>
            <person name="Henrissat B."/>
            <person name="Hibbett D."/>
            <person name="Martinez A.T."/>
            <person name="Grigoriev I.V."/>
        </authorList>
    </citation>
    <scope>NUCLEOTIDE SEQUENCE</scope>
    <source>
        <strain evidence="1">CIRM-BRFM 674</strain>
    </source>
</reference>
<organism evidence="1 2">
    <name type="scientific">Pholiota conissans</name>
    <dbReference type="NCBI Taxonomy" id="109636"/>
    <lineage>
        <taxon>Eukaryota</taxon>
        <taxon>Fungi</taxon>
        <taxon>Dikarya</taxon>
        <taxon>Basidiomycota</taxon>
        <taxon>Agaricomycotina</taxon>
        <taxon>Agaricomycetes</taxon>
        <taxon>Agaricomycetidae</taxon>
        <taxon>Agaricales</taxon>
        <taxon>Agaricineae</taxon>
        <taxon>Strophariaceae</taxon>
        <taxon>Pholiota</taxon>
    </lineage>
</organism>
<name>A0A9P6CWR4_9AGAR</name>
<keyword evidence="2" id="KW-1185">Reference proteome</keyword>
<gene>
    <name evidence="1" type="ORF">BDN70DRAFT_956371</name>
</gene>
<evidence type="ECO:0000313" key="2">
    <source>
        <dbReference type="Proteomes" id="UP000807469"/>
    </source>
</evidence>